<keyword evidence="2" id="KW-1185">Reference proteome</keyword>
<evidence type="ECO:0000313" key="1">
    <source>
        <dbReference type="EMBL" id="MPC21186.1"/>
    </source>
</evidence>
<proteinExistence type="predicted"/>
<sequence length="242" mass="27621">MEKQDLWRTKIIERNLKRNEERETVEKHKRGAEEYSVGFEKQDVSKDCLHSLTHSGISFFFMSWPIALVGNLKCIKRAVKLPPKKCFPYFLLGGCGNGSPGAFFVSHQQRGRQMEQEESAPPPFPPSEIHAKLMGKNWMPEEILIDFTLKNLLLRGASGCVKCVIYKSIECNEAVDRVTVQADSRLMRSVLRPQRVRVYGALQTDSSLGHEEGVIGFAFIVFVLQYDIYITVTLPHYQELLV</sequence>
<reference evidence="1 2" key="1">
    <citation type="submission" date="2019-05" db="EMBL/GenBank/DDBJ databases">
        <title>Another draft genome of Portunus trituberculatus and its Hox gene families provides insights of decapod evolution.</title>
        <authorList>
            <person name="Jeong J.-H."/>
            <person name="Song I."/>
            <person name="Kim S."/>
            <person name="Choi T."/>
            <person name="Kim D."/>
            <person name="Ryu S."/>
            <person name="Kim W."/>
        </authorList>
    </citation>
    <scope>NUCLEOTIDE SEQUENCE [LARGE SCALE GENOMIC DNA]</scope>
    <source>
        <tissue evidence="1">Muscle</tissue>
    </source>
</reference>
<dbReference type="AlphaFoldDB" id="A0A5B7DJH3"/>
<protein>
    <submittedName>
        <fullName evidence="1">Uncharacterized protein</fullName>
    </submittedName>
</protein>
<gene>
    <name evidence="1" type="ORF">E2C01_014163</name>
</gene>
<name>A0A5B7DJH3_PORTR</name>
<accession>A0A5B7DJH3</accession>
<organism evidence="1 2">
    <name type="scientific">Portunus trituberculatus</name>
    <name type="common">Swimming crab</name>
    <name type="synonym">Neptunus trituberculatus</name>
    <dbReference type="NCBI Taxonomy" id="210409"/>
    <lineage>
        <taxon>Eukaryota</taxon>
        <taxon>Metazoa</taxon>
        <taxon>Ecdysozoa</taxon>
        <taxon>Arthropoda</taxon>
        <taxon>Crustacea</taxon>
        <taxon>Multicrustacea</taxon>
        <taxon>Malacostraca</taxon>
        <taxon>Eumalacostraca</taxon>
        <taxon>Eucarida</taxon>
        <taxon>Decapoda</taxon>
        <taxon>Pleocyemata</taxon>
        <taxon>Brachyura</taxon>
        <taxon>Eubrachyura</taxon>
        <taxon>Portunoidea</taxon>
        <taxon>Portunidae</taxon>
        <taxon>Portuninae</taxon>
        <taxon>Portunus</taxon>
    </lineage>
</organism>
<dbReference type="Proteomes" id="UP000324222">
    <property type="component" value="Unassembled WGS sequence"/>
</dbReference>
<evidence type="ECO:0000313" key="2">
    <source>
        <dbReference type="Proteomes" id="UP000324222"/>
    </source>
</evidence>
<comment type="caution">
    <text evidence="1">The sequence shown here is derived from an EMBL/GenBank/DDBJ whole genome shotgun (WGS) entry which is preliminary data.</text>
</comment>
<dbReference type="EMBL" id="VSRR010000950">
    <property type="protein sequence ID" value="MPC21186.1"/>
    <property type="molecule type" value="Genomic_DNA"/>
</dbReference>